<protein>
    <submittedName>
        <fullName evidence="8">Flagellar protein</fullName>
    </submittedName>
</protein>
<evidence type="ECO:0000256" key="2">
    <source>
        <dbReference type="ARBA" id="ARBA00022475"/>
    </source>
</evidence>
<accession>A0A4P6ERS0</accession>
<dbReference type="AlphaFoldDB" id="A0A4P6ERS0"/>
<feature type="transmembrane region" description="Helical" evidence="7">
    <location>
        <begin position="54"/>
        <end position="75"/>
    </location>
</feature>
<evidence type="ECO:0000256" key="5">
    <source>
        <dbReference type="ARBA" id="ARBA00023136"/>
    </source>
</evidence>
<comment type="subcellular location">
    <subcellularLocation>
        <location evidence="1">Cell membrane</location>
    </subcellularLocation>
</comment>
<keyword evidence="8" id="KW-0966">Cell projection</keyword>
<dbReference type="GO" id="GO:0044781">
    <property type="term" value="P:bacterial-type flagellum organization"/>
    <property type="evidence" value="ECO:0007669"/>
    <property type="project" value="InterPro"/>
</dbReference>
<reference evidence="8 9" key="1">
    <citation type="submission" date="2019-01" db="EMBL/GenBank/DDBJ databases">
        <title>Genome sequencing of strain FW100M-2.</title>
        <authorList>
            <person name="Heo J."/>
            <person name="Kim S.-J."/>
            <person name="Kim J.-S."/>
            <person name="Hong S.-B."/>
            <person name="Kwon S.-W."/>
        </authorList>
    </citation>
    <scope>NUCLEOTIDE SEQUENCE [LARGE SCALE GENOMIC DNA]</scope>
    <source>
        <strain evidence="8 9">FW100M-2</strain>
    </source>
</reference>
<evidence type="ECO:0000256" key="7">
    <source>
        <dbReference type="SAM" id="Phobius"/>
    </source>
</evidence>
<proteinExistence type="predicted"/>
<evidence type="ECO:0000256" key="3">
    <source>
        <dbReference type="ARBA" id="ARBA00022692"/>
    </source>
</evidence>
<keyword evidence="8" id="KW-0282">Flagellum</keyword>
<feature type="compositionally biased region" description="Basic and acidic residues" evidence="6">
    <location>
        <begin position="207"/>
        <end position="217"/>
    </location>
</feature>
<keyword evidence="3 7" id="KW-0812">Transmembrane</keyword>
<sequence>MKRLRKRLVNGNDSIFFTVGFFQTTGGSFAADFARYGDIDGAPDDLKAPSANLAGSVVWVIVALIIVIALIYIVIKFLAKRSQAWGTNRSLRSLGGITLGQNKSLQVVEIAGRLYVVGVGENVTLLDLIDDKEEVQALLSALELKPQTVWPTNVLANALQKLRRGKIEQNSADEWDSAGSFEQLLQDKWNRQSERKQQMESMLHNSKHNERSMDDEK</sequence>
<dbReference type="InterPro" id="IPR022781">
    <property type="entry name" value="Flagellar_biosynth_FliO"/>
</dbReference>
<keyword evidence="2" id="KW-1003">Cell membrane</keyword>
<dbReference type="GO" id="GO:0016020">
    <property type="term" value="C:membrane"/>
    <property type="evidence" value="ECO:0007669"/>
    <property type="project" value="InterPro"/>
</dbReference>
<evidence type="ECO:0000256" key="6">
    <source>
        <dbReference type="SAM" id="MobiDB-lite"/>
    </source>
</evidence>
<keyword evidence="9" id="KW-1185">Reference proteome</keyword>
<dbReference type="KEGG" id="pprt:ET464_03640"/>
<dbReference type="EMBL" id="CP035492">
    <property type="protein sequence ID" value="QAY65612.1"/>
    <property type="molecule type" value="Genomic_DNA"/>
</dbReference>
<evidence type="ECO:0000256" key="1">
    <source>
        <dbReference type="ARBA" id="ARBA00004236"/>
    </source>
</evidence>
<dbReference type="OrthoDB" id="2376965at2"/>
<organism evidence="8 9">
    <name type="scientific">Paenibacillus protaetiae</name>
    <dbReference type="NCBI Taxonomy" id="2509456"/>
    <lineage>
        <taxon>Bacteria</taxon>
        <taxon>Bacillati</taxon>
        <taxon>Bacillota</taxon>
        <taxon>Bacilli</taxon>
        <taxon>Bacillales</taxon>
        <taxon>Paenibacillaceae</taxon>
        <taxon>Paenibacillus</taxon>
    </lineage>
</organism>
<evidence type="ECO:0000313" key="8">
    <source>
        <dbReference type="EMBL" id="QAY65612.1"/>
    </source>
</evidence>
<evidence type="ECO:0000313" key="9">
    <source>
        <dbReference type="Proteomes" id="UP000293568"/>
    </source>
</evidence>
<dbReference type="Proteomes" id="UP000293568">
    <property type="component" value="Chromosome"/>
</dbReference>
<evidence type="ECO:0000256" key="4">
    <source>
        <dbReference type="ARBA" id="ARBA00022989"/>
    </source>
</evidence>
<name>A0A4P6ERS0_9BACL</name>
<dbReference type="Pfam" id="PF04347">
    <property type="entry name" value="FliO"/>
    <property type="match status" value="1"/>
</dbReference>
<dbReference type="RefSeq" id="WP_129438340.1">
    <property type="nucleotide sequence ID" value="NZ_CP035492.1"/>
</dbReference>
<keyword evidence="4 7" id="KW-1133">Transmembrane helix</keyword>
<keyword evidence="5 7" id="KW-0472">Membrane</keyword>
<keyword evidence="8" id="KW-0969">Cilium</keyword>
<feature type="region of interest" description="Disordered" evidence="6">
    <location>
        <begin position="192"/>
        <end position="217"/>
    </location>
</feature>
<gene>
    <name evidence="8" type="ORF">ET464_03640</name>
</gene>